<dbReference type="OrthoDB" id="381190at2759"/>
<dbReference type="EMBL" id="JAAAJB010000344">
    <property type="protein sequence ID" value="KAG0257870.1"/>
    <property type="molecule type" value="Genomic_DNA"/>
</dbReference>
<evidence type="ECO:0000259" key="3">
    <source>
        <dbReference type="Pfam" id="PF20502"/>
    </source>
</evidence>
<evidence type="ECO:0000259" key="2">
    <source>
        <dbReference type="Pfam" id="PF20500"/>
    </source>
</evidence>
<feature type="region of interest" description="Disordered" evidence="1">
    <location>
        <begin position="560"/>
        <end position="583"/>
    </location>
</feature>
<comment type="caution">
    <text evidence="4">The sequence shown here is derived from an EMBL/GenBank/DDBJ whole genome shotgun (WGS) entry which is preliminary data.</text>
</comment>
<dbReference type="InterPro" id="IPR016024">
    <property type="entry name" value="ARM-type_fold"/>
</dbReference>
<dbReference type="Proteomes" id="UP000807716">
    <property type="component" value="Unassembled WGS sequence"/>
</dbReference>
<name>A0A9P6Q258_9FUNG</name>
<organism evidence="4 5">
    <name type="scientific">Actinomortierella ambigua</name>
    <dbReference type="NCBI Taxonomy" id="1343610"/>
    <lineage>
        <taxon>Eukaryota</taxon>
        <taxon>Fungi</taxon>
        <taxon>Fungi incertae sedis</taxon>
        <taxon>Mucoromycota</taxon>
        <taxon>Mortierellomycotina</taxon>
        <taxon>Mortierellomycetes</taxon>
        <taxon>Mortierellales</taxon>
        <taxon>Mortierellaceae</taxon>
        <taxon>Actinomortierella</taxon>
    </lineage>
</organism>
<evidence type="ECO:0000313" key="4">
    <source>
        <dbReference type="EMBL" id="KAG0257870.1"/>
    </source>
</evidence>
<accession>A0A9P6Q258</accession>
<feature type="domain" description="DNA-dependent protein kinase catalytic subunit CC1/2" evidence="3">
    <location>
        <begin position="1528"/>
        <end position="1730"/>
    </location>
</feature>
<dbReference type="Pfam" id="PF20500">
    <property type="entry name" value="DNA-PKcs_N"/>
    <property type="match status" value="1"/>
</dbReference>
<feature type="compositionally biased region" description="Basic residues" evidence="1">
    <location>
        <begin position="821"/>
        <end position="830"/>
    </location>
</feature>
<dbReference type="SUPFAM" id="SSF48371">
    <property type="entry name" value="ARM repeat"/>
    <property type="match status" value="1"/>
</dbReference>
<keyword evidence="5" id="KW-1185">Reference proteome</keyword>
<feature type="domain" description="DNA-PKcs N-terminal" evidence="2">
    <location>
        <begin position="57"/>
        <end position="866"/>
    </location>
</feature>
<gene>
    <name evidence="4" type="ORF">DFQ27_004904</name>
</gene>
<feature type="domain" description="DNA-dependent protein kinase catalytic subunit CC1/2" evidence="3">
    <location>
        <begin position="966"/>
        <end position="1472"/>
    </location>
</feature>
<sequence length="1779" mass="198841">MTTPLDILRHSLFELNDYLSGASGDSQTGITHVDTRAIAIDIANLARSDLKPDELEMACSLLFSQTTGILRFLRLSTDKNEHIPAKGEFLEFIAEQIGRKTDATVPFMTDIKAAKVKVAALQPIKAILTTYHSTLDRDALDVRVKAAILEVIGVIAHYFSDIDLVQNRQAQLFRWYLAAIQGQMKAGAKQELVLLAGALSGLDHFMFSFADRASKRDHQAVLEEVKKIVNVPEDLSRLGAPIAALELFANHITLFHDQLIDIYPLMYQRIANFCTHSNNSMSKCGYRSLDIFLQEIALVLAASPDGVKERNCFWFFMSNFTQMMNAEGPDSSARYKAVSVAIRGYGYFAAPCKRMLSKDDLEKLLDQLLKKSSFMFSIRGDASEGATPHLSAFIQAFTYVAREFDDIPDALMTALTQMSSIVVVSFVKLSSFARVDCTIALNKLLMMLFHKGEGILRGFVDKLMYKLLVFTCSDIGRADGPTRKENVSILRDAPFHSYTMYMFLWDNLFKASVSEFESNTRDVGLLGEERLAYTSILYGSMMQALIRMVSLLNLSVTDSSADNEDQPTEAGAAAAGGGVSDPEMSQTSAMLMLASKLEDSPVMAASGNLTSLRANNAKDFVIFQNLADFWQIFLPKTQPQLFAPWAFVVGEALIGLSTRSPLVSGFYKMFATCLRVCQQINLFSTLSTVDTTEEIKVETAEVDVRLAATLFKKYIEEVLARLEQYKDDLLASCLQLVLSSPPQLVSQRDIVGPIQMALRLGLSYLPLASVGFDAIERWLTIVQGKEEWFSMIAPYLNDYLMVDVQAADEGEAATDSASTGPKKRGSKSRPLKYQRSAMIISATVGTSGEQVHSLQDLQLRIVRMLGRQAGIGRAILSRDTKSGATDTSELLAWDPASRVKLKVPFPEMKTELLFDEMLPRIVDLALYSLNRKIKVASCELLHSLVLLMVGSSAFRARDSHDPVKSPFHKIYLHIFPALLKLAIDVDQVARSLYRPLVMQLIHWFTNNAQYENPETIAFLKCCMDAACDTLGPLRDFGAECLGEFVKWSIKQSSSNSSNSANVKSVLKRVYNLAGHSDPAKRLGAALIVNRIYRVFREEATLVNQFTFELLYWLLYSLKTAENDPEGLGTRQQTRVAISHLQRIIRQKASDFNRMNDRRRPFPGLTTSSNRHDLSQLVEWLMEETAKPEAYYAATCRALWDDFAKLVPRVGSPGAWVSAKLAEDPNYFERIFAVPQQGAEAETASEAYRVWSSHLQNTITNYAWLLGQPGVTASTVTHALKAPMLSSAAAFLKQCANDLVAGDFEHRIPMGLTPAEKQKIRDQRFETSLAIITYVVQLLNKGSATQGRQVTLEALVKGRLLDDYMATVFAAVLFSPSHVGYDVTQESEPAKSQRLREDLKKCLEAFKELPTKIVGIMTKCLAKEALSEDSNPVLLSMDKPGLNPVLRGIVVSGLQLLQECNMLQMIFESVGDEEQFIIACFNSFMELQSSSPDLLWIQYWCKILRLTLSNPECHKRLWDYLLDGTNVQEASITYQKYATVINQEFAMRFSAIAPVLINKVASPMFMSIWNDILDYLFSHNELRSITANFLDQLTKDVSLLEAIVNAIGRSQSLTLITVWKRLVALSPRILRNAKSERFVSFVYGIYQSFFERDPISREYLSLSLMTEAIPLLGVFLSHECPQATKLEAVVNEAIMTQFPMTSTDYERGSIKFNDYISALDVLLKAMVSSSNFSLFKTIVTGVAIREDNHVHMSFIQKCIASFALKLPLSKFLETTAYCFK</sequence>
<dbReference type="InterPro" id="IPR046804">
    <property type="entry name" value="DNA-PKcs_N"/>
</dbReference>
<reference evidence="4" key="1">
    <citation type="journal article" date="2020" name="Fungal Divers.">
        <title>Resolving the Mortierellaceae phylogeny through synthesis of multi-gene phylogenetics and phylogenomics.</title>
        <authorList>
            <person name="Vandepol N."/>
            <person name="Liber J."/>
            <person name="Desiro A."/>
            <person name="Na H."/>
            <person name="Kennedy M."/>
            <person name="Barry K."/>
            <person name="Grigoriev I.V."/>
            <person name="Miller A.N."/>
            <person name="O'Donnell K."/>
            <person name="Stajich J.E."/>
            <person name="Bonito G."/>
        </authorList>
    </citation>
    <scope>NUCLEOTIDE SEQUENCE</scope>
    <source>
        <strain evidence="4">BC1065</strain>
    </source>
</reference>
<proteinExistence type="predicted"/>
<evidence type="ECO:0008006" key="6">
    <source>
        <dbReference type="Google" id="ProtNLM"/>
    </source>
</evidence>
<dbReference type="InterPro" id="IPR046803">
    <property type="entry name" value="DNAPKcs_CC1-2"/>
</dbReference>
<feature type="region of interest" description="Disordered" evidence="1">
    <location>
        <begin position="811"/>
        <end position="830"/>
    </location>
</feature>
<evidence type="ECO:0000256" key="1">
    <source>
        <dbReference type="SAM" id="MobiDB-lite"/>
    </source>
</evidence>
<protein>
    <recommendedName>
        <fullName evidence="6">DNA-dependent protein kinase catalytic subunit</fullName>
    </recommendedName>
</protein>
<evidence type="ECO:0000313" key="5">
    <source>
        <dbReference type="Proteomes" id="UP000807716"/>
    </source>
</evidence>
<dbReference type="Pfam" id="PF20502">
    <property type="entry name" value="DNAPKcs_CC1-2"/>
    <property type="match status" value="2"/>
</dbReference>